<sequence>MAEEAPQPDAEQDSEEPTKKGKGKLIIIIVSTVVLLAIIGGVLAFVLGGGDEAPAKICSD</sequence>
<dbReference type="Proteomes" id="UP000094329">
    <property type="component" value="Unassembled WGS sequence"/>
</dbReference>
<organism evidence="3 4">
    <name type="scientific">Piscirickettsia litoralis</name>
    <dbReference type="NCBI Taxonomy" id="1891921"/>
    <lineage>
        <taxon>Bacteria</taxon>
        <taxon>Pseudomonadati</taxon>
        <taxon>Pseudomonadota</taxon>
        <taxon>Gammaproteobacteria</taxon>
        <taxon>Thiotrichales</taxon>
        <taxon>Piscirickettsiaceae</taxon>
        <taxon>Piscirickettsia</taxon>
    </lineage>
</organism>
<feature type="transmembrane region" description="Helical" evidence="2">
    <location>
        <begin position="25"/>
        <end position="47"/>
    </location>
</feature>
<reference evidence="3 4" key="1">
    <citation type="submission" date="2016-08" db="EMBL/GenBank/DDBJ databases">
        <title>Draft genome sequence of Candidatus Piscirickettsia litoralis, from seawater.</title>
        <authorList>
            <person name="Wan X."/>
            <person name="Lee A.J."/>
            <person name="Hou S."/>
            <person name="Donachie S.P."/>
        </authorList>
    </citation>
    <scope>NUCLEOTIDE SEQUENCE [LARGE SCALE GENOMIC DNA]</scope>
    <source>
        <strain evidence="3 4">Y2</strain>
    </source>
</reference>
<dbReference type="RefSeq" id="WP_069311892.1">
    <property type="nucleotide sequence ID" value="NZ_MDTU01000001.1"/>
</dbReference>
<comment type="caution">
    <text evidence="3">The sequence shown here is derived from an EMBL/GenBank/DDBJ whole genome shotgun (WGS) entry which is preliminary data.</text>
</comment>
<keyword evidence="4" id="KW-1185">Reference proteome</keyword>
<name>A0ABX3A0W3_9GAMM</name>
<feature type="region of interest" description="Disordered" evidence="1">
    <location>
        <begin position="1"/>
        <end position="20"/>
    </location>
</feature>
<evidence type="ECO:0008006" key="5">
    <source>
        <dbReference type="Google" id="ProtNLM"/>
    </source>
</evidence>
<keyword evidence="2" id="KW-1133">Transmembrane helix</keyword>
<accession>A0ABX3A0W3</accession>
<gene>
    <name evidence="3" type="ORF">BGC07_02935</name>
</gene>
<keyword evidence="2" id="KW-0472">Membrane</keyword>
<dbReference type="EMBL" id="MDTU01000001">
    <property type="protein sequence ID" value="ODN42093.1"/>
    <property type="molecule type" value="Genomic_DNA"/>
</dbReference>
<keyword evidence="2" id="KW-0812">Transmembrane</keyword>
<evidence type="ECO:0000313" key="3">
    <source>
        <dbReference type="EMBL" id="ODN42093.1"/>
    </source>
</evidence>
<evidence type="ECO:0000313" key="4">
    <source>
        <dbReference type="Proteomes" id="UP000094329"/>
    </source>
</evidence>
<evidence type="ECO:0000256" key="2">
    <source>
        <dbReference type="SAM" id="Phobius"/>
    </source>
</evidence>
<evidence type="ECO:0000256" key="1">
    <source>
        <dbReference type="SAM" id="MobiDB-lite"/>
    </source>
</evidence>
<protein>
    <recommendedName>
        <fullName evidence="5">Flagellar basal body protein FliL</fullName>
    </recommendedName>
</protein>
<proteinExistence type="predicted"/>